<dbReference type="AlphaFoldDB" id="A0A4P9VN48"/>
<evidence type="ECO:0000256" key="2">
    <source>
        <dbReference type="SAM" id="MobiDB-lite"/>
    </source>
</evidence>
<keyword evidence="4" id="KW-1185">Reference proteome</keyword>
<gene>
    <name evidence="3" type="ORF">B9G39_16275</name>
</gene>
<keyword evidence="1" id="KW-0175">Coiled coil</keyword>
<reference evidence="3 4" key="1">
    <citation type="submission" date="2017-04" db="EMBL/GenBank/DDBJ databases">
        <title>Draft genome sequence of Zooshikella ganghwensis VG4 isolated from Red Sea sediments.</title>
        <authorList>
            <person name="Rehman Z."/>
            <person name="Alam I."/>
            <person name="Kamau A."/>
            <person name="Bajic V."/>
            <person name="Leiknes T."/>
        </authorList>
    </citation>
    <scope>NUCLEOTIDE SEQUENCE [LARGE SCALE GENOMIC DNA]</scope>
    <source>
        <strain evidence="3 4">VG4</strain>
    </source>
</reference>
<feature type="coiled-coil region" evidence="1">
    <location>
        <begin position="177"/>
        <end position="301"/>
    </location>
</feature>
<evidence type="ECO:0000313" key="3">
    <source>
        <dbReference type="EMBL" id="RDH44865.1"/>
    </source>
</evidence>
<comment type="caution">
    <text evidence="3">The sequence shown here is derived from an EMBL/GenBank/DDBJ whole genome shotgun (WGS) entry which is preliminary data.</text>
</comment>
<evidence type="ECO:0000313" key="4">
    <source>
        <dbReference type="Proteomes" id="UP000257039"/>
    </source>
</evidence>
<proteinExistence type="predicted"/>
<dbReference type="RefSeq" id="WP_094787929.1">
    <property type="nucleotide sequence ID" value="NZ_NDXW01000001.1"/>
</dbReference>
<feature type="compositionally biased region" description="Polar residues" evidence="2">
    <location>
        <begin position="427"/>
        <end position="437"/>
    </location>
</feature>
<name>A0A4P9VN48_9GAMM</name>
<accession>A0A4P9VN48</accession>
<dbReference type="Proteomes" id="UP000257039">
    <property type="component" value="Unassembled WGS sequence"/>
</dbReference>
<feature type="compositionally biased region" description="Basic and acidic residues" evidence="2">
    <location>
        <begin position="413"/>
        <end position="426"/>
    </location>
</feature>
<protein>
    <submittedName>
        <fullName evidence="3">Chromosome partitioning protein ParA</fullName>
    </submittedName>
</protein>
<dbReference type="EMBL" id="NDXW01000001">
    <property type="protein sequence ID" value="RDH44865.1"/>
    <property type="molecule type" value="Genomic_DNA"/>
</dbReference>
<organism evidence="3 4">
    <name type="scientific">Zooshikella ganghwensis</name>
    <dbReference type="NCBI Taxonomy" id="202772"/>
    <lineage>
        <taxon>Bacteria</taxon>
        <taxon>Pseudomonadati</taxon>
        <taxon>Pseudomonadota</taxon>
        <taxon>Gammaproteobacteria</taxon>
        <taxon>Oceanospirillales</taxon>
        <taxon>Zooshikellaceae</taxon>
        <taxon>Zooshikella</taxon>
    </lineage>
</organism>
<evidence type="ECO:0000256" key="1">
    <source>
        <dbReference type="SAM" id="Coils"/>
    </source>
</evidence>
<sequence>MNKFAEAVMFFNTKGICKQMLMSEFEAVLDGVVHLEEFKTQTVKGAYVQIDANLHVTAAVLFLLDFDREGMADRSWNVPLKHMSSVADKGPNLGAGPIRLATRTNCPVNWHHASLWDYRQNASVNELVLLKAAAKRNRLRLFTDVNNTTVVKLVQNNEPEPTQLAAARAIKAVKLHEEKLVKLALQSKEEIARLKQQFSHELARYKQELALAKQANEQLANKNRALVMKLENQKQQFQESRNEMTQLLKEIEQQSRAELATMQQQLEFQIRTKVRSATQELKEQLRAKEVEQEYLEELDKQQQTEIKDLHKEIARLQSGSPHQLLDQLAAKGVIFVAYHPGVGHVTIPLNEVERYLEDNIAYVAAKCFVSKEHYLKWRRHYESSRCEAAGEDGKSCGQPVKRIDMPGQFIDGDSNRCEHHKNDKESAPNNVTDLQLA</sequence>
<feature type="region of interest" description="Disordered" evidence="2">
    <location>
        <begin position="411"/>
        <end position="437"/>
    </location>
</feature>